<proteinExistence type="predicted"/>
<dbReference type="EMBL" id="CM042023">
    <property type="protein sequence ID" value="KAI3813908.1"/>
    <property type="molecule type" value="Genomic_DNA"/>
</dbReference>
<dbReference type="Proteomes" id="UP001056120">
    <property type="component" value="Linkage Group LG06"/>
</dbReference>
<evidence type="ECO:0000313" key="2">
    <source>
        <dbReference type="Proteomes" id="UP001056120"/>
    </source>
</evidence>
<keyword evidence="2" id="KW-1185">Reference proteome</keyword>
<reference evidence="2" key="1">
    <citation type="journal article" date="2022" name="Mol. Ecol. Resour.">
        <title>The genomes of chicory, endive, great burdock and yacon provide insights into Asteraceae palaeo-polyploidization history and plant inulin production.</title>
        <authorList>
            <person name="Fan W."/>
            <person name="Wang S."/>
            <person name="Wang H."/>
            <person name="Wang A."/>
            <person name="Jiang F."/>
            <person name="Liu H."/>
            <person name="Zhao H."/>
            <person name="Xu D."/>
            <person name="Zhang Y."/>
        </authorList>
    </citation>
    <scope>NUCLEOTIDE SEQUENCE [LARGE SCALE GENOMIC DNA]</scope>
    <source>
        <strain evidence="2">cv. Yunnan</strain>
    </source>
</reference>
<comment type="caution">
    <text evidence="1">The sequence shown here is derived from an EMBL/GenBank/DDBJ whole genome shotgun (WGS) entry which is preliminary data.</text>
</comment>
<protein>
    <submittedName>
        <fullName evidence="1">Uncharacterized protein</fullName>
    </submittedName>
</protein>
<evidence type="ECO:0000313" key="1">
    <source>
        <dbReference type="EMBL" id="KAI3813908.1"/>
    </source>
</evidence>
<accession>A0ACB9J0B7</accession>
<name>A0ACB9J0B7_9ASTR</name>
<sequence>MRERGGLRQKRQLQETGRKKKGIRDKCTDGSTQILWEKAAGQTLTLFQLNGEGDLGNDILGSVKNGADEELEPVTYTPAGNALKIKLSFDADADIANEHPEEEKVNTTVFKMVIIGQIGEAPPCALMLKLQNQMSAKSGKHYRAWPAIVLDPEMPAIVLDPEMHAPQQVLGFWVDGAFCVMFFGYSGNGTQREIIKRYAVMDVKCGFMWNVIKSPVIISRFSLLGMRDYYCPDCKAKFNFELSDLETCQPKSSCTPRMLWCKKNRKCDVLDVSFLRAPKVSCPFFMFSRRQLHCYRALMVIIGQIGEAPSCGIDAETTGSHFLLLSYE</sequence>
<organism evidence="1 2">
    <name type="scientific">Smallanthus sonchifolius</name>
    <dbReference type="NCBI Taxonomy" id="185202"/>
    <lineage>
        <taxon>Eukaryota</taxon>
        <taxon>Viridiplantae</taxon>
        <taxon>Streptophyta</taxon>
        <taxon>Embryophyta</taxon>
        <taxon>Tracheophyta</taxon>
        <taxon>Spermatophyta</taxon>
        <taxon>Magnoliopsida</taxon>
        <taxon>eudicotyledons</taxon>
        <taxon>Gunneridae</taxon>
        <taxon>Pentapetalae</taxon>
        <taxon>asterids</taxon>
        <taxon>campanulids</taxon>
        <taxon>Asterales</taxon>
        <taxon>Asteraceae</taxon>
        <taxon>Asteroideae</taxon>
        <taxon>Heliantheae alliance</taxon>
        <taxon>Millerieae</taxon>
        <taxon>Smallanthus</taxon>
    </lineage>
</organism>
<gene>
    <name evidence="1" type="ORF">L1987_18643</name>
</gene>
<reference evidence="1 2" key="2">
    <citation type="journal article" date="2022" name="Mol. Ecol. Resour.">
        <title>The genomes of chicory, endive, great burdock and yacon provide insights into Asteraceae paleo-polyploidization history and plant inulin production.</title>
        <authorList>
            <person name="Fan W."/>
            <person name="Wang S."/>
            <person name="Wang H."/>
            <person name="Wang A."/>
            <person name="Jiang F."/>
            <person name="Liu H."/>
            <person name="Zhao H."/>
            <person name="Xu D."/>
            <person name="Zhang Y."/>
        </authorList>
    </citation>
    <scope>NUCLEOTIDE SEQUENCE [LARGE SCALE GENOMIC DNA]</scope>
    <source>
        <strain evidence="2">cv. Yunnan</strain>
        <tissue evidence="1">Leaves</tissue>
    </source>
</reference>